<accession>A0ACC1Q2C2</accession>
<reference evidence="1" key="1">
    <citation type="submission" date="2022-08" db="EMBL/GenBank/DDBJ databases">
        <title>Genome Sequence of Pycnoporus sanguineus.</title>
        <authorList>
            <person name="Buettner E."/>
        </authorList>
    </citation>
    <scope>NUCLEOTIDE SEQUENCE</scope>
    <source>
        <strain evidence="1">CG-C14</strain>
    </source>
</reference>
<comment type="caution">
    <text evidence="1">The sequence shown here is derived from an EMBL/GenBank/DDBJ whole genome shotgun (WGS) entry which is preliminary data.</text>
</comment>
<proteinExistence type="predicted"/>
<protein>
    <submittedName>
        <fullName evidence="1">Uncharacterized protein</fullName>
    </submittedName>
</protein>
<dbReference type="Proteomes" id="UP001144978">
    <property type="component" value="Unassembled WGS sequence"/>
</dbReference>
<dbReference type="EMBL" id="JANSHE010000571">
    <property type="protein sequence ID" value="KAJ3009194.1"/>
    <property type="molecule type" value="Genomic_DNA"/>
</dbReference>
<gene>
    <name evidence="1" type="ORF">NUW54_g2870</name>
</gene>
<organism evidence="1 2">
    <name type="scientific">Trametes sanguinea</name>
    <dbReference type="NCBI Taxonomy" id="158606"/>
    <lineage>
        <taxon>Eukaryota</taxon>
        <taxon>Fungi</taxon>
        <taxon>Dikarya</taxon>
        <taxon>Basidiomycota</taxon>
        <taxon>Agaricomycotina</taxon>
        <taxon>Agaricomycetes</taxon>
        <taxon>Polyporales</taxon>
        <taxon>Polyporaceae</taxon>
        <taxon>Trametes</taxon>
    </lineage>
</organism>
<sequence>MSYFLICHVRRSDALVGLSRSVSFIVPTVVVPSYLFLVTSLAVVVLNHTGTSRLFVRVMGRRAKHLTTQAKRAAKLGQSKSYRGDTAVNRANYAKRRSMKAVTLLGLSVPIQLLDIANEVYPASFSIHIEGPTLGLACAPYEFKRPDSSIAFKGIIDTQPAGPWNTTEAVLGAYQYNEIIRVAYDRRDRWSASSVDSTEIQAGVLTEIAERIRAWRLLWEDLSNPQDAGEVEMKQVALNWGAKVVWMLAREWEMFSADREGWCRASKSGNLPWQRMMKDTMAFYTRVAADDD</sequence>
<evidence type="ECO:0000313" key="2">
    <source>
        <dbReference type="Proteomes" id="UP001144978"/>
    </source>
</evidence>
<name>A0ACC1Q2C2_9APHY</name>
<evidence type="ECO:0000313" key="1">
    <source>
        <dbReference type="EMBL" id="KAJ3009194.1"/>
    </source>
</evidence>
<keyword evidence="2" id="KW-1185">Reference proteome</keyword>